<evidence type="ECO:0000313" key="1">
    <source>
        <dbReference type="EMBL" id="NYV44645.1"/>
    </source>
</evidence>
<gene>
    <name evidence="1" type="ORF">HRR37_20260</name>
</gene>
<reference evidence="1 2" key="1">
    <citation type="submission" date="2020-05" db="EMBL/GenBank/DDBJ databases">
        <title>The draft genome of Cronobacter sakazakii strain 145005.</title>
        <authorList>
            <person name="Yang J."/>
            <person name="Liu L."/>
            <person name="Feng Y."/>
            <person name="Zong Z."/>
        </authorList>
    </citation>
    <scope>NUCLEOTIDE SEQUENCE [LARGE SCALE GENOMIC DNA]</scope>
    <source>
        <strain evidence="1 2">145005</strain>
    </source>
</reference>
<organism evidence="1 2">
    <name type="scientific">Cronobacter sakazakii</name>
    <name type="common">Enterobacter sakazakii</name>
    <dbReference type="NCBI Taxonomy" id="28141"/>
    <lineage>
        <taxon>Bacteria</taxon>
        <taxon>Pseudomonadati</taxon>
        <taxon>Pseudomonadota</taxon>
        <taxon>Gammaproteobacteria</taxon>
        <taxon>Enterobacterales</taxon>
        <taxon>Enterobacteriaceae</taxon>
        <taxon>Cronobacter</taxon>
    </lineage>
</organism>
<sequence length="215" mass="23158">MAYGIKIVNSNGKIFATPETPFMHMAYKKSFSVGDMALGNKAVAYNTGIPANVRILCYARCSTQTLFFVTPYQSGGTWWFKINSSKAVSGTFYFFTNEIPPSSGGWGLDMFNASGQRVYSTSTKPLQNLQTSLSRNGVKTFQAGFPTAAIATPCEYWVQPIKGGQEVQLFVAAPCATGNQLDLTAVGTGIMPSSEGFSFTAFGGVVNYINASLYD</sequence>
<proteinExistence type="predicted"/>
<dbReference type="Proteomes" id="UP000548673">
    <property type="component" value="Unassembled WGS sequence"/>
</dbReference>
<name>A0A853HDL6_CROSK</name>
<dbReference type="RefSeq" id="WP_180208677.1">
    <property type="nucleotide sequence ID" value="NZ_JABTXY010000028.1"/>
</dbReference>
<dbReference type="EMBL" id="JABTXY010000028">
    <property type="protein sequence ID" value="NYV44645.1"/>
    <property type="molecule type" value="Genomic_DNA"/>
</dbReference>
<protein>
    <submittedName>
        <fullName evidence="1">Uncharacterized protein</fullName>
    </submittedName>
</protein>
<accession>A0A853HDL6</accession>
<evidence type="ECO:0000313" key="2">
    <source>
        <dbReference type="Proteomes" id="UP000548673"/>
    </source>
</evidence>
<comment type="caution">
    <text evidence="1">The sequence shown here is derived from an EMBL/GenBank/DDBJ whole genome shotgun (WGS) entry which is preliminary data.</text>
</comment>
<dbReference type="AlphaFoldDB" id="A0A853HDL6"/>